<feature type="domain" description="N-acetyltransferase" evidence="1">
    <location>
        <begin position="3"/>
        <end position="150"/>
    </location>
</feature>
<dbReference type="KEGG" id="crz:D1345_23160"/>
<dbReference type="CDD" id="cd04301">
    <property type="entry name" value="NAT_SF"/>
    <property type="match status" value="1"/>
</dbReference>
<dbReference type="InterPro" id="IPR000182">
    <property type="entry name" value="GNAT_dom"/>
</dbReference>
<evidence type="ECO:0000313" key="3">
    <source>
        <dbReference type="Proteomes" id="UP000259465"/>
    </source>
</evidence>
<dbReference type="Pfam" id="PF13527">
    <property type="entry name" value="Acetyltransf_9"/>
    <property type="match status" value="1"/>
</dbReference>
<dbReference type="InterPro" id="IPR016181">
    <property type="entry name" value="Acyl_CoA_acyltransferase"/>
</dbReference>
<dbReference type="GeneID" id="58562515"/>
<dbReference type="AlphaFoldDB" id="A0AAD0WB05"/>
<dbReference type="Gene3D" id="3.40.630.30">
    <property type="match status" value="1"/>
</dbReference>
<dbReference type="EMBL" id="CP031968">
    <property type="protein sequence ID" value="AXT49271.1"/>
    <property type="molecule type" value="Genomic_DNA"/>
</dbReference>
<proteinExistence type="predicted"/>
<dbReference type="InterPro" id="IPR050276">
    <property type="entry name" value="MshD_Acetyltransferase"/>
</dbReference>
<dbReference type="PANTHER" id="PTHR43617">
    <property type="entry name" value="L-AMINO ACID N-ACETYLTRANSFERASE"/>
    <property type="match status" value="1"/>
</dbReference>
<name>A0AAD0WB05_9NEIS</name>
<evidence type="ECO:0000259" key="1">
    <source>
        <dbReference type="PROSITE" id="PS51186"/>
    </source>
</evidence>
<sequence length="168" mass="17879">MTLMLRNEQDRDIDAIFELTRAAFLAEEHSSHTEQFIVNALRRGGQLTLSIVALDGERLLGHIAASPVLITSGAAGWHGIGPVSVHPERQGQGIGSLLMRQALAALRELGAQGCVVLGDPGYYTRFGFQARPGLILPGVPAEYFMAQSFGAPLPAGSVSYHPAFEATA</sequence>
<reference evidence="2 3" key="1">
    <citation type="submission" date="2018-08" db="EMBL/GenBank/DDBJ databases">
        <title>Complete genome sequence of JP2-74.</title>
        <authorList>
            <person name="Wu L."/>
        </authorList>
    </citation>
    <scope>NUCLEOTIDE SEQUENCE [LARGE SCALE GENOMIC DNA]</scope>
    <source>
        <strain evidence="2 3">JP2-74</strain>
    </source>
</reference>
<dbReference type="PROSITE" id="PS51186">
    <property type="entry name" value="GNAT"/>
    <property type="match status" value="1"/>
</dbReference>
<evidence type="ECO:0000313" key="2">
    <source>
        <dbReference type="EMBL" id="AXT49271.1"/>
    </source>
</evidence>
<keyword evidence="3" id="KW-1185">Reference proteome</keyword>
<dbReference type="Proteomes" id="UP000259465">
    <property type="component" value="Chromosome"/>
</dbReference>
<dbReference type="PANTHER" id="PTHR43617:SF2">
    <property type="entry name" value="UPF0039 PROTEIN SLL0451"/>
    <property type="match status" value="1"/>
</dbReference>
<protein>
    <submittedName>
        <fullName evidence="2">N-acetyltransferase</fullName>
    </submittedName>
</protein>
<dbReference type="RefSeq" id="WP_043593401.1">
    <property type="nucleotide sequence ID" value="NZ_CP031968.1"/>
</dbReference>
<accession>A0AAD0WB05</accession>
<dbReference type="SUPFAM" id="SSF55729">
    <property type="entry name" value="Acyl-CoA N-acyltransferases (Nat)"/>
    <property type="match status" value="1"/>
</dbReference>
<gene>
    <name evidence="2" type="ORF">D1345_23160</name>
</gene>
<dbReference type="GO" id="GO:0016747">
    <property type="term" value="F:acyltransferase activity, transferring groups other than amino-acyl groups"/>
    <property type="evidence" value="ECO:0007669"/>
    <property type="project" value="InterPro"/>
</dbReference>
<organism evidence="2 3">
    <name type="scientific">Chromobacterium rhizoryzae</name>
    <dbReference type="NCBI Taxonomy" id="1778675"/>
    <lineage>
        <taxon>Bacteria</taxon>
        <taxon>Pseudomonadati</taxon>
        <taxon>Pseudomonadota</taxon>
        <taxon>Betaproteobacteria</taxon>
        <taxon>Neisseriales</taxon>
        <taxon>Chromobacteriaceae</taxon>
        <taxon>Chromobacterium</taxon>
    </lineage>
</organism>